<evidence type="ECO:0000259" key="5">
    <source>
        <dbReference type="PROSITE" id="PS51192"/>
    </source>
</evidence>
<name>A0A9C7Q4P2_9RHOD</name>
<dbReference type="GO" id="GO:0016787">
    <property type="term" value="F:hydrolase activity"/>
    <property type="evidence" value="ECO:0007669"/>
    <property type="project" value="UniProtKB-KW"/>
</dbReference>
<feature type="domain" description="Helicase ATP-binding" evidence="5">
    <location>
        <begin position="802"/>
        <end position="968"/>
    </location>
</feature>
<dbReference type="Gene3D" id="1.20.5.170">
    <property type="match status" value="1"/>
</dbReference>
<dbReference type="InterPro" id="IPR014001">
    <property type="entry name" value="Helicase_ATP-bd"/>
</dbReference>
<dbReference type="InterPro" id="IPR027417">
    <property type="entry name" value="P-loop_NTPase"/>
</dbReference>
<evidence type="ECO:0000256" key="1">
    <source>
        <dbReference type="ARBA" id="ARBA00004123"/>
    </source>
</evidence>
<dbReference type="EMBL" id="BQMJ01000072">
    <property type="protein sequence ID" value="GJQ15664.1"/>
    <property type="molecule type" value="Genomic_DNA"/>
</dbReference>
<dbReference type="InterPro" id="IPR014012">
    <property type="entry name" value="HSA_dom"/>
</dbReference>
<dbReference type="SUPFAM" id="SSF52540">
    <property type="entry name" value="P-loop containing nucleoside triphosphate hydrolases"/>
    <property type="match status" value="2"/>
</dbReference>
<keyword evidence="8" id="KW-1185">Reference proteome</keyword>
<dbReference type="FunFam" id="3.40.50.10810:FF:000008">
    <property type="entry name" value="Chromatin structure-remodeling complex subunit snf21"/>
    <property type="match status" value="1"/>
</dbReference>
<gene>
    <name evidence="7" type="ORF">GpartN1_g7455.t1</name>
</gene>
<feature type="domain" description="Helicase C-terminal" evidence="6">
    <location>
        <begin position="1119"/>
        <end position="1278"/>
    </location>
</feature>
<keyword evidence="4" id="KW-0539">Nucleus</keyword>
<dbReference type="Pfam" id="PF00176">
    <property type="entry name" value="SNF2-rel_dom"/>
    <property type="match status" value="1"/>
</dbReference>
<proteinExistence type="predicted"/>
<keyword evidence="2" id="KW-0378">Hydrolase</keyword>
<dbReference type="Gene3D" id="3.40.50.10810">
    <property type="entry name" value="Tandem AAA-ATPase domain"/>
    <property type="match status" value="1"/>
</dbReference>
<dbReference type="Proteomes" id="UP001061958">
    <property type="component" value="Unassembled WGS sequence"/>
</dbReference>
<reference evidence="7" key="1">
    <citation type="journal article" date="2022" name="Proc. Natl. Acad. Sci. U.S.A.">
        <title>Life cycle and functional genomics of the unicellular red alga Galdieria for elucidating algal and plant evolution and industrial use.</title>
        <authorList>
            <person name="Hirooka S."/>
            <person name="Itabashi T."/>
            <person name="Ichinose T.M."/>
            <person name="Onuma R."/>
            <person name="Fujiwara T."/>
            <person name="Yamashita S."/>
            <person name="Jong L.W."/>
            <person name="Tomita R."/>
            <person name="Iwane A.H."/>
            <person name="Miyagishima S.Y."/>
        </authorList>
    </citation>
    <scope>NUCLEOTIDE SEQUENCE</scope>
    <source>
        <strain evidence="7">NBRC 102759</strain>
    </source>
</reference>
<dbReference type="Pfam" id="PF00271">
    <property type="entry name" value="Helicase_C"/>
    <property type="match status" value="1"/>
</dbReference>
<organism evidence="7 8">
    <name type="scientific">Galdieria partita</name>
    <dbReference type="NCBI Taxonomy" id="83374"/>
    <lineage>
        <taxon>Eukaryota</taxon>
        <taxon>Rhodophyta</taxon>
        <taxon>Bangiophyceae</taxon>
        <taxon>Galdieriales</taxon>
        <taxon>Galdieriaceae</taxon>
        <taxon>Galdieria</taxon>
    </lineage>
</organism>
<dbReference type="GO" id="GO:0005524">
    <property type="term" value="F:ATP binding"/>
    <property type="evidence" value="ECO:0007669"/>
    <property type="project" value="InterPro"/>
</dbReference>
<dbReference type="Gene3D" id="3.40.50.300">
    <property type="entry name" value="P-loop containing nucleotide triphosphate hydrolases"/>
    <property type="match status" value="1"/>
</dbReference>
<dbReference type="SMART" id="SM00487">
    <property type="entry name" value="DEXDc"/>
    <property type="match status" value="1"/>
</dbReference>
<evidence type="ECO:0000256" key="2">
    <source>
        <dbReference type="ARBA" id="ARBA00022801"/>
    </source>
</evidence>
<evidence type="ECO:0000313" key="8">
    <source>
        <dbReference type="Proteomes" id="UP001061958"/>
    </source>
</evidence>
<dbReference type="PANTHER" id="PTHR10799">
    <property type="entry name" value="SNF2/RAD54 HELICASE FAMILY"/>
    <property type="match status" value="1"/>
</dbReference>
<dbReference type="InterPro" id="IPR038718">
    <property type="entry name" value="SNF2-like_sf"/>
</dbReference>
<sequence length="1503" mass="173725">MSVEKRNQKLLIQQIDGDTLLGKEDLLDEDILFDSRGNFELPSFDVLDEQLETFYNSGTPGKTKEELERSSYEEEQLSSKLEVDLNHSSASRFENSPAERHVWKNTLTGEDTRYREDSIQPQKFSSDSQSTMSKPCVVERIAVPFETQSQLLLDCDTSRQKVNPVNHKKEVSDSVYSTNQNFDKIQNSLYLEGTSRAYKKNELYDSDTCHLKRKYELSCGQLPSHSGITGEISSLRTSETMKLDKSSSLSEGTIKNKYPNNFNSQKRILPQDFESSFQRPDENLVEAQRDLFRQEFVSMPLKVSLQGGTSNVDVKAENSLPLQLVDSSFSVGHLSQTPNLNNLNKNGVKYLDDTLPRQVHDIKSQSAKKNSILTSRLHRFPLKPKVLFGVIELLHFLRRRNVSSNDPRYLILMKLLKAHTVPYPNSILTFRHLFALRVQYRIFYEMKRGGRLPEETLSASRALTTGNGSLPEAVKINNKREPLGTKVTKQQILVESLPFPAGNFSSTHNIAPLDSSFLRREADRLVATLSRQVASKLAMEISNLECNENVSIEGSKCGKTQKKFLQVQYSKANLVVLQRKLRRRVLEERKIAEEQGKLGSKSRIRSFRALMKEAEKMERFMLKEMEAQEREKRKNFVSFLSSLMSHINSFRQYHKEYVHRLRKSVVRSVTRYHEDKARAVERAEKEAERRRIIALKENDEEGYVNLLRQTKNERLLQVLNQTDEYLRHLGAVVKQQRDGMINDDQHYQEKEDTSKSDVLSRDNCQTYYEIAHAVKEPISELPTILQGGTLKQYQIQGLQWLISLYVNHLNGILADEMGLGKTIQAIALLAYLVEKKNNSGPFLIVVPLSTLSNWELEFEKWAPSLHVVVFKGDRRQRKSLYDTVIQPLNFNVCLTTFEFVSRGKNLLGKIEWNYLIVDEGHRMKNHESRITSILSQQFKSRSRLLMTGTPLQNSLSELWSLLNFVLPNIFSSSETFESWFAAPFASIPGEKADLSEEETLLIIRRLHQVLRPFLLRRLKSDVLRMGDQLPTKQEHVILCEISAWQKMVYRRILRGQKVVFTGLSGRRRHDFLSNPAMQLRKMANHPYLFYEDYSEELVLGNRDSEELFRASGKFYMFDMLLQKFLQTGHRVLVFNQMTRVIDLQERLLRFRGIPFLRLDGSTKSEMRRTIVEEFNRSDTVYHVLLLTTRAGGLGVNLQSADTVIIFDSDWNPQMDLQAQDRAHRIGQDKEVLVLRIVAANTIEERILERASYKKDMEQKVIRAGMFNETSKDSDRQALLRELLKDDEERSSEGHESRVPDLETINAMISRSDNEIEIFQQIDEKRQMELNGRPPLMEAKEIPSWVIGGMNEEEDKNTGEWVLSKSDYLPKESESSYSFHSVSSDDDIFLQAGEWEGHFTRKRKRHSEELAHVTTEWCGRDIMLKNAKSEYVVVDTTRLLEPSERCNENIPERDDRESEYSDSYHKSVSDRVSMSIEGLNGSLCFTDDETYSSWWEEAELGQET</sequence>
<dbReference type="Pfam" id="PF07529">
    <property type="entry name" value="HSA"/>
    <property type="match status" value="1"/>
</dbReference>
<reference evidence="7" key="2">
    <citation type="submission" date="2022-01" db="EMBL/GenBank/DDBJ databases">
        <authorList>
            <person name="Hirooka S."/>
            <person name="Miyagishima S.Y."/>
        </authorList>
    </citation>
    <scope>NUCLEOTIDE SEQUENCE</scope>
    <source>
        <strain evidence="7">NBRC 102759</strain>
    </source>
</reference>
<accession>A0A9C7Q4P2</accession>
<dbReference type="PROSITE" id="PS51194">
    <property type="entry name" value="HELICASE_CTER"/>
    <property type="match status" value="1"/>
</dbReference>
<evidence type="ECO:0000313" key="7">
    <source>
        <dbReference type="EMBL" id="GJQ15664.1"/>
    </source>
</evidence>
<dbReference type="InterPro" id="IPR001650">
    <property type="entry name" value="Helicase_C-like"/>
</dbReference>
<dbReference type="CDD" id="cd17996">
    <property type="entry name" value="DEXHc_SMARCA2_SMARCA4"/>
    <property type="match status" value="1"/>
</dbReference>
<evidence type="ECO:0000259" key="6">
    <source>
        <dbReference type="PROSITE" id="PS51194"/>
    </source>
</evidence>
<keyword evidence="3" id="KW-0103">Bromodomain</keyword>
<dbReference type="PROSITE" id="PS51192">
    <property type="entry name" value="HELICASE_ATP_BIND_1"/>
    <property type="match status" value="1"/>
</dbReference>
<comment type="caution">
    <text evidence="7">The sequence shown here is derived from an EMBL/GenBank/DDBJ whole genome shotgun (WGS) entry which is preliminary data.</text>
</comment>
<dbReference type="InterPro" id="IPR049730">
    <property type="entry name" value="SNF2/RAD54-like_C"/>
</dbReference>
<dbReference type="SMART" id="SM00490">
    <property type="entry name" value="HELICc"/>
    <property type="match status" value="1"/>
</dbReference>
<dbReference type="GO" id="GO:0005634">
    <property type="term" value="C:nucleus"/>
    <property type="evidence" value="ECO:0007669"/>
    <property type="project" value="UniProtKB-SubCell"/>
</dbReference>
<protein>
    <submittedName>
        <fullName evidence="7">Uncharacterized protein</fullName>
    </submittedName>
</protein>
<dbReference type="CDD" id="cd18793">
    <property type="entry name" value="SF2_C_SNF"/>
    <property type="match status" value="1"/>
</dbReference>
<evidence type="ECO:0000256" key="4">
    <source>
        <dbReference type="ARBA" id="ARBA00023242"/>
    </source>
</evidence>
<comment type="subcellular location">
    <subcellularLocation>
        <location evidence="1">Nucleus</location>
    </subcellularLocation>
</comment>
<dbReference type="InterPro" id="IPR000330">
    <property type="entry name" value="SNF2_N"/>
</dbReference>
<evidence type="ECO:0000256" key="3">
    <source>
        <dbReference type="ARBA" id="ARBA00023117"/>
    </source>
</evidence>
<dbReference type="OrthoDB" id="5857104at2759"/>